<accession>A0ABN8IX33</accession>
<evidence type="ECO:0000313" key="1">
    <source>
        <dbReference type="EMBL" id="CAH2066659.1"/>
    </source>
</evidence>
<reference evidence="1" key="1">
    <citation type="submission" date="2022-03" db="EMBL/GenBank/DDBJ databases">
        <authorList>
            <person name="Martin H S."/>
        </authorList>
    </citation>
    <scope>NUCLEOTIDE SEQUENCE</scope>
</reference>
<gene>
    <name evidence="1" type="ORF">IPOD504_LOCUS13528</name>
</gene>
<sequence length="79" mass="8536">MVYGGDVTARDVHLSRARRSLPTANRLAPSVATCCAPHPPSVKRHLTRAPFQCPVAMTTAPCKYTGPSDQTFRNGTVIQ</sequence>
<name>A0ABN8IX33_9NEOP</name>
<dbReference type="EMBL" id="OW152816">
    <property type="protein sequence ID" value="CAH2066659.1"/>
    <property type="molecule type" value="Genomic_DNA"/>
</dbReference>
<organism evidence="1 2">
    <name type="scientific">Iphiclides podalirius</name>
    <name type="common">scarce swallowtail</name>
    <dbReference type="NCBI Taxonomy" id="110791"/>
    <lineage>
        <taxon>Eukaryota</taxon>
        <taxon>Metazoa</taxon>
        <taxon>Ecdysozoa</taxon>
        <taxon>Arthropoda</taxon>
        <taxon>Hexapoda</taxon>
        <taxon>Insecta</taxon>
        <taxon>Pterygota</taxon>
        <taxon>Neoptera</taxon>
        <taxon>Endopterygota</taxon>
        <taxon>Lepidoptera</taxon>
        <taxon>Glossata</taxon>
        <taxon>Ditrysia</taxon>
        <taxon>Papilionoidea</taxon>
        <taxon>Papilionidae</taxon>
        <taxon>Papilioninae</taxon>
        <taxon>Iphiclides</taxon>
    </lineage>
</organism>
<keyword evidence="2" id="KW-1185">Reference proteome</keyword>
<proteinExistence type="predicted"/>
<evidence type="ECO:0000313" key="2">
    <source>
        <dbReference type="Proteomes" id="UP000837857"/>
    </source>
</evidence>
<feature type="non-terminal residue" evidence="1">
    <location>
        <position position="79"/>
    </location>
</feature>
<protein>
    <submittedName>
        <fullName evidence="1">Uncharacterized protein</fullName>
    </submittedName>
</protein>
<dbReference type="Proteomes" id="UP000837857">
    <property type="component" value="Chromosome 4"/>
</dbReference>